<dbReference type="InterPro" id="IPR053134">
    <property type="entry name" value="RNA-dir_DNA_polymerase"/>
</dbReference>
<dbReference type="Pfam" id="PF00078">
    <property type="entry name" value="RVT_1"/>
    <property type="match status" value="1"/>
</dbReference>
<evidence type="ECO:0000313" key="4">
    <source>
        <dbReference type="Proteomes" id="UP001151760"/>
    </source>
</evidence>
<feature type="compositionally biased region" description="Basic and acidic residues" evidence="1">
    <location>
        <begin position="717"/>
        <end position="728"/>
    </location>
</feature>
<sequence>MTIAEYMEYEAQLKTKSRRSARVSHLKKYEGIDLESSLNKKNIVLDYPHYSYDAKIDTYYDLPPLLPCFQPIQPHINYDHKPPYMGVKSIMDNMEEGTNKVPRPPVSECREIYNDSPTELHKASSMANVENTQDKKDVSLKILPCQLPPKELYPGSFTLPCTIRSLNFYVVTYQGASVNVIPKSMFEFLKLTHLKKIDMLVEMVDMMKKSHVGIVENVLVKIDKFLFPPDFVVIDMLVEHNKTMILGRPFLATIHAEINIFNKEISLGVIDCFEAELGPTKDPRARSFDDYKWVFDLEIDQLANEYELGIGKKDIFWRKFEKIERKFKEMTHIGGSFSKEVEFEKNFLRWDSLLLGLFVSCCFGLSDMLHRGPKQGLVNGVISIRLPKGREQRLDKFRDGSDVMRLKSFQLVIVIPNINTSERPPVTTTVFAVTTPENKPFAYRASTSANPNLMISLTFIEANYEVLESLLRERQRPIRNEDLQTELEYFSEDYDKEQELEPKPRPTGETTPPLRSRSPCVRRQRKRVVGFEKAPSREGSRAGRNAEGSMPLEIKAKENGNRGMNFPPLLGAHLGRNESGQPLQSYLTFIYGGHQPSTNIGGISLLTDLLMGNLRVSLSRLRMVTPQLSEPPPIIHKGAVHNIKQREVESTRAFATRYTDDTLQILSLHEDQHISSFVHGLRKKSLVEHLSTDLPSTYKGLMEKTYTWIEAREVATNEAPNDQRENFKRSKKSSWDNNRGQKSKDRFSPYRGPNHGLLSSMCKSTREILATEKIARSFEQPPPFPPCERNKEKAKSSKNRVEGKKDKGATPAKAPILMIRQKESYIRDNVSEDFISGGKEITFPSVTRGSNSSAPVDSNAENRNRSFHHPRSHQIPHVKGIKTVFSTHESDKIKEGTKKLPKHFKERLRDLLRSNADVFAWTHADIKRIPKTIMIEGKPFKIEHKLNEYSHIKPIKQKRRGLGPDHSTSACKEVEELTKAGILRKVKHQTWVANPVMVKKSDEGWRMCINLTDINKACPKDCYPLPEFGWKVESLSWFRLKCILDTYKGYHQIQMAEGGEDKTACFTGEGVFCYQKIRFHLKNAGATYQRLVDKVFYDQIGRNLEAYVDNMVIKSTFEEDMLADIKETLEKFRSINMKLNQKSAFSSLKRARF</sequence>
<gene>
    <name evidence="3" type="ORF">Tco_0822210</name>
</gene>
<feature type="region of interest" description="Disordered" evidence="1">
    <location>
        <begin position="717"/>
        <end position="759"/>
    </location>
</feature>
<dbReference type="SUPFAM" id="SSF56672">
    <property type="entry name" value="DNA/RNA polymerases"/>
    <property type="match status" value="1"/>
</dbReference>
<keyword evidence="3" id="KW-0808">Transferase</keyword>
<dbReference type="PANTHER" id="PTHR24559">
    <property type="entry name" value="TRANSPOSON TY3-I GAG-POL POLYPROTEIN"/>
    <property type="match status" value="1"/>
</dbReference>
<dbReference type="InterPro" id="IPR000477">
    <property type="entry name" value="RT_dom"/>
</dbReference>
<keyword evidence="3" id="KW-0548">Nucleotidyltransferase</keyword>
<comment type="caution">
    <text evidence="3">The sequence shown here is derived from an EMBL/GenBank/DDBJ whole genome shotgun (WGS) entry which is preliminary data.</text>
</comment>
<feature type="domain" description="Reverse transcriptase" evidence="2">
    <location>
        <begin position="998"/>
        <end position="1142"/>
    </location>
</feature>
<dbReference type="InterPro" id="IPR021109">
    <property type="entry name" value="Peptidase_aspartic_dom_sf"/>
</dbReference>
<keyword evidence="4" id="KW-1185">Reference proteome</keyword>
<dbReference type="Gene3D" id="3.10.10.10">
    <property type="entry name" value="HIV Type 1 Reverse Transcriptase, subunit A, domain 1"/>
    <property type="match status" value="1"/>
</dbReference>
<feature type="region of interest" description="Disordered" evidence="1">
    <location>
        <begin position="845"/>
        <end position="874"/>
    </location>
</feature>
<proteinExistence type="predicted"/>
<dbReference type="Gene3D" id="2.40.70.10">
    <property type="entry name" value="Acid Proteases"/>
    <property type="match status" value="1"/>
</dbReference>
<evidence type="ECO:0000259" key="2">
    <source>
        <dbReference type="Pfam" id="PF00078"/>
    </source>
</evidence>
<organism evidence="3 4">
    <name type="scientific">Tanacetum coccineum</name>
    <dbReference type="NCBI Taxonomy" id="301880"/>
    <lineage>
        <taxon>Eukaryota</taxon>
        <taxon>Viridiplantae</taxon>
        <taxon>Streptophyta</taxon>
        <taxon>Embryophyta</taxon>
        <taxon>Tracheophyta</taxon>
        <taxon>Spermatophyta</taxon>
        <taxon>Magnoliopsida</taxon>
        <taxon>eudicotyledons</taxon>
        <taxon>Gunneridae</taxon>
        <taxon>Pentapetalae</taxon>
        <taxon>asterids</taxon>
        <taxon>campanulids</taxon>
        <taxon>Asterales</taxon>
        <taxon>Asteraceae</taxon>
        <taxon>Asteroideae</taxon>
        <taxon>Anthemideae</taxon>
        <taxon>Anthemidinae</taxon>
        <taxon>Tanacetum</taxon>
    </lineage>
</organism>
<accession>A0ABQ5AEE4</accession>
<dbReference type="Gene3D" id="3.30.70.270">
    <property type="match status" value="1"/>
</dbReference>
<reference evidence="3" key="2">
    <citation type="submission" date="2022-01" db="EMBL/GenBank/DDBJ databases">
        <authorList>
            <person name="Yamashiro T."/>
            <person name="Shiraishi A."/>
            <person name="Satake H."/>
            <person name="Nakayama K."/>
        </authorList>
    </citation>
    <scope>NUCLEOTIDE SEQUENCE</scope>
</reference>
<dbReference type="InterPro" id="IPR043502">
    <property type="entry name" value="DNA/RNA_pol_sf"/>
</dbReference>
<evidence type="ECO:0000313" key="3">
    <source>
        <dbReference type="EMBL" id="GJT01041.1"/>
    </source>
</evidence>
<reference evidence="3" key="1">
    <citation type="journal article" date="2022" name="Int. J. Mol. Sci.">
        <title>Draft Genome of Tanacetum Coccineum: Genomic Comparison of Closely Related Tanacetum-Family Plants.</title>
        <authorList>
            <person name="Yamashiro T."/>
            <person name="Shiraishi A."/>
            <person name="Nakayama K."/>
            <person name="Satake H."/>
        </authorList>
    </citation>
    <scope>NUCLEOTIDE SEQUENCE</scope>
</reference>
<dbReference type="CDD" id="cd00303">
    <property type="entry name" value="retropepsin_like"/>
    <property type="match status" value="1"/>
</dbReference>
<feature type="compositionally biased region" description="Basic and acidic residues" evidence="1">
    <location>
        <begin position="788"/>
        <end position="808"/>
    </location>
</feature>
<dbReference type="EMBL" id="BQNB010012241">
    <property type="protein sequence ID" value="GJT01041.1"/>
    <property type="molecule type" value="Genomic_DNA"/>
</dbReference>
<feature type="compositionally biased region" description="Polar residues" evidence="1">
    <location>
        <begin position="845"/>
        <end position="861"/>
    </location>
</feature>
<feature type="region of interest" description="Disordered" evidence="1">
    <location>
        <begin position="492"/>
        <end position="549"/>
    </location>
</feature>
<name>A0ABQ5AEE4_9ASTR</name>
<dbReference type="GO" id="GO:0003964">
    <property type="term" value="F:RNA-directed DNA polymerase activity"/>
    <property type="evidence" value="ECO:0007669"/>
    <property type="project" value="UniProtKB-KW"/>
</dbReference>
<dbReference type="CDD" id="cd01647">
    <property type="entry name" value="RT_LTR"/>
    <property type="match status" value="1"/>
</dbReference>
<dbReference type="InterPro" id="IPR043128">
    <property type="entry name" value="Rev_trsase/Diguanyl_cyclase"/>
</dbReference>
<protein>
    <submittedName>
        <fullName evidence="3">Reverse transcriptase domain-containing protein</fullName>
    </submittedName>
</protein>
<feature type="region of interest" description="Disordered" evidence="1">
    <location>
        <begin position="775"/>
        <end position="810"/>
    </location>
</feature>
<evidence type="ECO:0000256" key="1">
    <source>
        <dbReference type="SAM" id="MobiDB-lite"/>
    </source>
</evidence>
<feature type="compositionally biased region" description="Basic and acidic residues" evidence="1">
    <location>
        <begin position="497"/>
        <end position="506"/>
    </location>
</feature>
<feature type="compositionally biased region" description="Basic residues" evidence="1">
    <location>
        <begin position="865"/>
        <end position="874"/>
    </location>
</feature>
<dbReference type="Proteomes" id="UP001151760">
    <property type="component" value="Unassembled WGS sequence"/>
</dbReference>
<keyword evidence="3" id="KW-0695">RNA-directed DNA polymerase</keyword>
<dbReference type="PANTHER" id="PTHR24559:SF444">
    <property type="entry name" value="REVERSE TRANSCRIPTASE DOMAIN-CONTAINING PROTEIN"/>
    <property type="match status" value="1"/>
</dbReference>